<dbReference type="EMBL" id="LAZR01000274">
    <property type="protein sequence ID" value="KKN77735.1"/>
    <property type="molecule type" value="Genomic_DNA"/>
</dbReference>
<organism evidence="1">
    <name type="scientific">marine sediment metagenome</name>
    <dbReference type="NCBI Taxonomy" id="412755"/>
    <lineage>
        <taxon>unclassified sequences</taxon>
        <taxon>metagenomes</taxon>
        <taxon>ecological metagenomes</taxon>
    </lineage>
</organism>
<evidence type="ECO:0008006" key="2">
    <source>
        <dbReference type="Google" id="ProtNLM"/>
    </source>
</evidence>
<gene>
    <name evidence="1" type="ORF">LCGC14_0357090</name>
</gene>
<accession>A0A0F9T939</accession>
<reference evidence="1" key="1">
    <citation type="journal article" date="2015" name="Nature">
        <title>Complex archaea that bridge the gap between prokaryotes and eukaryotes.</title>
        <authorList>
            <person name="Spang A."/>
            <person name="Saw J.H."/>
            <person name="Jorgensen S.L."/>
            <person name="Zaremba-Niedzwiedzka K."/>
            <person name="Martijn J."/>
            <person name="Lind A.E."/>
            <person name="van Eijk R."/>
            <person name="Schleper C."/>
            <person name="Guy L."/>
            <person name="Ettema T.J."/>
        </authorList>
    </citation>
    <scope>NUCLEOTIDE SEQUENCE</scope>
</reference>
<sequence length="56" mass="6789">MTITLLLLACIMFQCVNTMLMIRSQRASQAMYEWVEHLHELIEAYGLVEDDERWRW</sequence>
<comment type="caution">
    <text evidence="1">The sequence shown here is derived from an EMBL/GenBank/DDBJ whole genome shotgun (WGS) entry which is preliminary data.</text>
</comment>
<dbReference type="AlphaFoldDB" id="A0A0F9T939"/>
<protein>
    <recommendedName>
        <fullName evidence="2">Secreted protein</fullName>
    </recommendedName>
</protein>
<evidence type="ECO:0000313" key="1">
    <source>
        <dbReference type="EMBL" id="KKN77735.1"/>
    </source>
</evidence>
<proteinExistence type="predicted"/>
<name>A0A0F9T939_9ZZZZ</name>